<dbReference type="EMBL" id="SNRW01036885">
    <property type="protein sequence ID" value="KAA6354118.1"/>
    <property type="molecule type" value="Genomic_DNA"/>
</dbReference>
<keyword evidence="1" id="KW-0472">Membrane</keyword>
<comment type="caution">
    <text evidence="2">The sequence shown here is derived from an EMBL/GenBank/DDBJ whole genome shotgun (WGS) entry which is preliminary data.</text>
</comment>
<dbReference type="Proteomes" id="UP000324800">
    <property type="component" value="Unassembled WGS sequence"/>
</dbReference>
<protein>
    <submittedName>
        <fullName evidence="2">Uncharacterized protein</fullName>
    </submittedName>
</protein>
<feature type="transmembrane region" description="Helical" evidence="1">
    <location>
        <begin position="35"/>
        <end position="53"/>
    </location>
</feature>
<keyword evidence="1" id="KW-1133">Transmembrane helix</keyword>
<reference evidence="2 3" key="1">
    <citation type="submission" date="2019-03" db="EMBL/GenBank/DDBJ databases">
        <title>Single cell metagenomics reveals metabolic interactions within the superorganism composed of flagellate Streblomastix strix and complex community of Bacteroidetes bacteria on its surface.</title>
        <authorList>
            <person name="Treitli S.C."/>
            <person name="Kolisko M."/>
            <person name="Husnik F."/>
            <person name="Keeling P."/>
            <person name="Hampl V."/>
        </authorList>
    </citation>
    <scope>NUCLEOTIDE SEQUENCE [LARGE SCALE GENOMIC DNA]</scope>
    <source>
        <strain evidence="2">ST1C</strain>
    </source>
</reference>
<evidence type="ECO:0000313" key="3">
    <source>
        <dbReference type="Proteomes" id="UP000324800"/>
    </source>
</evidence>
<dbReference type="AlphaFoldDB" id="A0A5J4T7D6"/>
<keyword evidence="1" id="KW-0812">Transmembrane</keyword>
<evidence type="ECO:0000256" key="1">
    <source>
        <dbReference type="SAM" id="Phobius"/>
    </source>
</evidence>
<evidence type="ECO:0000313" key="2">
    <source>
        <dbReference type="EMBL" id="KAA6354118.1"/>
    </source>
</evidence>
<name>A0A5J4T7D6_9EUKA</name>
<organism evidence="2 3">
    <name type="scientific">Streblomastix strix</name>
    <dbReference type="NCBI Taxonomy" id="222440"/>
    <lineage>
        <taxon>Eukaryota</taxon>
        <taxon>Metamonada</taxon>
        <taxon>Preaxostyla</taxon>
        <taxon>Oxymonadida</taxon>
        <taxon>Streblomastigidae</taxon>
        <taxon>Streblomastix</taxon>
    </lineage>
</organism>
<gene>
    <name evidence="2" type="ORF">EZS28_050355</name>
</gene>
<accession>A0A5J4T7D6</accession>
<proteinExistence type="predicted"/>
<sequence length="150" mass="17610">MVKNSYRIDYNVIFEVYAQDMTLDQKLKSIVKNKYFLISLKVGILVNVGTLIMNMKLKVSDGTDDQVELSGLLEKINNANKLNDLLKRPWSKKYHQCVRARIMEKLIQLPMCPLCLFCPWTKNPYPDSCHIRLYAIRLLFWTFYIGLKSQ</sequence>